<evidence type="ECO:0000313" key="3">
    <source>
        <dbReference type="Proteomes" id="UP000626148"/>
    </source>
</evidence>
<organism evidence="2 3">
    <name type="scientific">Saccharospirillum salsuginis</name>
    <dbReference type="NCBI Taxonomy" id="418750"/>
    <lineage>
        <taxon>Bacteria</taxon>
        <taxon>Pseudomonadati</taxon>
        <taxon>Pseudomonadota</taxon>
        <taxon>Gammaproteobacteria</taxon>
        <taxon>Oceanospirillales</taxon>
        <taxon>Saccharospirillaceae</taxon>
        <taxon>Saccharospirillum</taxon>
    </lineage>
</organism>
<dbReference type="EMBL" id="BMXR01000001">
    <property type="protein sequence ID" value="GGX41446.1"/>
    <property type="molecule type" value="Genomic_DNA"/>
</dbReference>
<gene>
    <name evidence="2" type="ORF">GCM10007392_05450</name>
</gene>
<feature type="compositionally biased region" description="Low complexity" evidence="1">
    <location>
        <begin position="28"/>
        <end position="37"/>
    </location>
</feature>
<evidence type="ECO:0000313" key="2">
    <source>
        <dbReference type="EMBL" id="GGX41446.1"/>
    </source>
</evidence>
<keyword evidence="3" id="KW-1185">Reference proteome</keyword>
<dbReference type="Proteomes" id="UP000626148">
    <property type="component" value="Unassembled WGS sequence"/>
</dbReference>
<evidence type="ECO:0000256" key="1">
    <source>
        <dbReference type="SAM" id="MobiDB-lite"/>
    </source>
</evidence>
<dbReference type="PROSITE" id="PS51257">
    <property type="entry name" value="PROKAR_LIPOPROTEIN"/>
    <property type="match status" value="1"/>
</dbReference>
<dbReference type="RefSeq" id="WP_189606935.1">
    <property type="nucleotide sequence ID" value="NZ_BMXR01000001.1"/>
</dbReference>
<feature type="region of interest" description="Disordered" evidence="1">
    <location>
        <begin position="28"/>
        <end position="48"/>
    </location>
</feature>
<accession>A0A918N653</accession>
<dbReference type="AlphaFoldDB" id="A0A918N653"/>
<reference evidence="2" key="1">
    <citation type="journal article" date="2014" name="Int. J. Syst. Evol. Microbiol.">
        <title>Complete genome sequence of Corynebacterium casei LMG S-19264T (=DSM 44701T), isolated from a smear-ripened cheese.</title>
        <authorList>
            <consortium name="US DOE Joint Genome Institute (JGI-PGF)"/>
            <person name="Walter F."/>
            <person name="Albersmeier A."/>
            <person name="Kalinowski J."/>
            <person name="Ruckert C."/>
        </authorList>
    </citation>
    <scope>NUCLEOTIDE SEQUENCE</scope>
    <source>
        <strain evidence="2">KCTC 22169</strain>
    </source>
</reference>
<sequence length="336" mass="35943">MRPYLRTILILAGISGLILLTACRPSGGSDSNDSNGSDSGGSGSESFGEAGDTLTFDEIIEALLAKGEGTYRVDTETDLTILAKAGGQRVAPRNIKRLGLSSTALTMLKEGDLPAFRMCDIFNSTPEVVQDITIRGKAEALCLDGEATVRYFQDGGQLGYAFLCDGTPALESRVSKLSASLSYSLGQYSLNSTLYDDIEDASIQCGAIEDSYTLFEATGEGQSDQEIDIWTLNWKADYLTDQDLQVSATFSGSFGTGDYSVTDELFEVQQGGTGNQVYIRFTSAAFGMSDTPVFLFGESGTVTIQSISENHYQGTYNVNIGSPKDTLTGAVDFSFE</sequence>
<comment type="caution">
    <text evidence="2">The sequence shown here is derived from an EMBL/GenBank/DDBJ whole genome shotgun (WGS) entry which is preliminary data.</text>
</comment>
<evidence type="ECO:0008006" key="4">
    <source>
        <dbReference type="Google" id="ProtNLM"/>
    </source>
</evidence>
<reference evidence="2" key="2">
    <citation type="submission" date="2020-09" db="EMBL/GenBank/DDBJ databases">
        <authorList>
            <person name="Sun Q."/>
            <person name="Kim S."/>
        </authorList>
    </citation>
    <scope>NUCLEOTIDE SEQUENCE</scope>
    <source>
        <strain evidence="2">KCTC 22169</strain>
    </source>
</reference>
<proteinExistence type="predicted"/>
<name>A0A918N653_9GAMM</name>
<protein>
    <recommendedName>
        <fullName evidence="4">Lipoprotein</fullName>
    </recommendedName>
</protein>